<dbReference type="Gene3D" id="3.40.50.300">
    <property type="entry name" value="P-loop containing nucleotide triphosphate hydrolases"/>
    <property type="match status" value="1"/>
</dbReference>
<feature type="signal peptide" evidence="1">
    <location>
        <begin position="1"/>
        <end position="20"/>
    </location>
</feature>
<comment type="caution">
    <text evidence="3">The sequence shown here is derived from an EMBL/GenBank/DDBJ whole genome shotgun (WGS) entry which is preliminary data.</text>
</comment>
<dbReference type="OrthoDB" id="6410525at2759"/>
<proteinExistence type="predicted"/>
<dbReference type="PANTHER" id="PTHR10704:SF44">
    <property type="entry name" value="LD35051P-RELATED"/>
    <property type="match status" value="1"/>
</dbReference>
<dbReference type="PANTHER" id="PTHR10704">
    <property type="entry name" value="CARBOHYDRATE SULFOTRANSFERASE"/>
    <property type="match status" value="1"/>
</dbReference>
<dbReference type="InterPro" id="IPR051135">
    <property type="entry name" value="Gal/GlcNAc/GalNAc_ST"/>
</dbReference>
<evidence type="ECO:0000313" key="4">
    <source>
        <dbReference type="Proteomes" id="UP000683360"/>
    </source>
</evidence>
<name>A0A8S3UNZ3_MYTED</name>
<dbReference type="GO" id="GO:0006044">
    <property type="term" value="P:N-acetylglucosamine metabolic process"/>
    <property type="evidence" value="ECO:0007669"/>
    <property type="project" value="TreeGrafter"/>
</dbReference>
<keyword evidence="4" id="KW-1185">Reference proteome</keyword>
<dbReference type="InterPro" id="IPR027417">
    <property type="entry name" value="P-loop_NTPase"/>
</dbReference>
<dbReference type="AlphaFoldDB" id="A0A8S3UNZ3"/>
<keyword evidence="3" id="KW-0808">Transferase</keyword>
<dbReference type="GO" id="GO:0001517">
    <property type="term" value="F:N-acetylglucosamine 6-O-sulfotransferase activity"/>
    <property type="evidence" value="ECO:0007669"/>
    <property type="project" value="TreeGrafter"/>
</dbReference>
<dbReference type="SUPFAM" id="SSF52540">
    <property type="entry name" value="P-loop containing nucleoside triphosphate hydrolases"/>
    <property type="match status" value="1"/>
</dbReference>
<dbReference type="Proteomes" id="UP000683360">
    <property type="component" value="Unassembled WGS sequence"/>
</dbReference>
<protein>
    <submittedName>
        <fullName evidence="3">CHST1</fullName>
        <ecNumber evidence="3">2.8.2.21</ecNumber>
    </submittedName>
</protein>
<evidence type="ECO:0000313" key="3">
    <source>
        <dbReference type="EMBL" id="CAG2243989.1"/>
    </source>
</evidence>
<evidence type="ECO:0000259" key="2">
    <source>
        <dbReference type="Pfam" id="PF00685"/>
    </source>
</evidence>
<feature type="chain" id="PRO_5035872074" evidence="1">
    <location>
        <begin position="21"/>
        <end position="442"/>
    </location>
</feature>
<gene>
    <name evidence="3" type="ORF">MEDL_56075</name>
</gene>
<dbReference type="EC" id="2.8.2.21" evidence="3"/>
<evidence type="ECO:0000256" key="1">
    <source>
        <dbReference type="SAM" id="SignalP"/>
    </source>
</evidence>
<dbReference type="GO" id="GO:0045130">
    <property type="term" value="F:keratan sulfotransferase activity"/>
    <property type="evidence" value="ECO:0007669"/>
    <property type="project" value="UniProtKB-EC"/>
</dbReference>
<reference evidence="3" key="1">
    <citation type="submission" date="2021-03" db="EMBL/GenBank/DDBJ databases">
        <authorList>
            <person name="Bekaert M."/>
        </authorList>
    </citation>
    <scope>NUCLEOTIDE SEQUENCE</scope>
</reference>
<dbReference type="Pfam" id="PF00685">
    <property type="entry name" value="Sulfotransfer_1"/>
    <property type="match status" value="1"/>
</dbReference>
<dbReference type="InterPro" id="IPR000863">
    <property type="entry name" value="Sulfotransferase_dom"/>
</dbReference>
<organism evidence="3 4">
    <name type="scientific">Mytilus edulis</name>
    <name type="common">Blue mussel</name>
    <dbReference type="NCBI Taxonomy" id="6550"/>
    <lineage>
        <taxon>Eukaryota</taxon>
        <taxon>Metazoa</taxon>
        <taxon>Spiralia</taxon>
        <taxon>Lophotrochozoa</taxon>
        <taxon>Mollusca</taxon>
        <taxon>Bivalvia</taxon>
        <taxon>Autobranchia</taxon>
        <taxon>Pteriomorphia</taxon>
        <taxon>Mytilida</taxon>
        <taxon>Mytiloidea</taxon>
        <taxon>Mytilidae</taxon>
        <taxon>Mytilinae</taxon>
        <taxon>Mytilus</taxon>
    </lineage>
</organism>
<sequence length="442" mass="50741">MEMGLRFAILLLVLMSVVLTGILYMKSQEIDITRQLKNTTAKPLQESKIWKLRYLDSTTVRCDCGHHSTTVRCDCGHHSINTTTPAVNETRPSPVIILTYARSGSSFLGDIIRQTEEVFYVFEPLHFLRISHRSMTFLNGTTRNSYQYLTEANNVINSFITCQLINLPLEFWNAGFENMHGYQLQAFYTKFTSERLARYLKRMEFQFAVEKLQSECLKSKVVVIKTIRVPLFIVQGLFSQLKDLKILHLVRDPRPTIISQKKHIREIDSVSDYAANLCFRISNDILMSNLLTVFYPFSIVRIRYEILTTNPIEMSKGIYQFLNLTFTDEIQNVILMKTSSGKSGKGPLTTVKGNSTEMANKWRYSANYSFVESIDNQCQYLYKKIGYIQINNTAMLQNTSISLFHRINPGGNGRISGYGPLRTIVGAPMFQDFHHKTSELTV</sequence>
<dbReference type="EMBL" id="CAJPWZ010002721">
    <property type="protein sequence ID" value="CAG2243989.1"/>
    <property type="molecule type" value="Genomic_DNA"/>
</dbReference>
<accession>A0A8S3UNZ3</accession>
<dbReference type="GO" id="GO:0006790">
    <property type="term" value="P:sulfur compound metabolic process"/>
    <property type="evidence" value="ECO:0007669"/>
    <property type="project" value="TreeGrafter"/>
</dbReference>
<feature type="domain" description="Sulfotransferase" evidence="2">
    <location>
        <begin position="93"/>
        <end position="385"/>
    </location>
</feature>
<keyword evidence="1" id="KW-0732">Signal</keyword>